<dbReference type="GO" id="GO:0006351">
    <property type="term" value="P:DNA-templated transcription"/>
    <property type="evidence" value="ECO:0007669"/>
    <property type="project" value="TreeGrafter"/>
</dbReference>
<evidence type="ECO:0000313" key="6">
    <source>
        <dbReference type="EMBL" id="AKQ65860.1"/>
    </source>
</evidence>
<evidence type="ECO:0000313" key="7">
    <source>
        <dbReference type="Proteomes" id="UP000009026"/>
    </source>
</evidence>
<keyword evidence="7" id="KW-1185">Reference proteome</keyword>
<name>A0A0H4WWX9_9BACT</name>
<dbReference type="EMBL" id="CP012109">
    <property type="protein sequence ID" value="AKQ65860.1"/>
    <property type="molecule type" value="Genomic_DNA"/>
</dbReference>
<dbReference type="PANTHER" id="PTHR30537">
    <property type="entry name" value="HTH-TYPE TRANSCRIPTIONAL REGULATOR"/>
    <property type="match status" value="1"/>
</dbReference>
<dbReference type="FunFam" id="3.40.190.290:FF:000001">
    <property type="entry name" value="Transcriptional regulator, LysR family"/>
    <property type="match status" value="1"/>
</dbReference>
<dbReference type="SUPFAM" id="SSF46785">
    <property type="entry name" value="Winged helix' DNA-binding domain"/>
    <property type="match status" value="1"/>
</dbReference>
<feature type="domain" description="HTH lysR-type" evidence="5">
    <location>
        <begin position="1"/>
        <end position="60"/>
    </location>
</feature>
<dbReference type="KEGG" id="mym:A176_002772"/>
<dbReference type="GO" id="GO:0003700">
    <property type="term" value="F:DNA-binding transcription factor activity"/>
    <property type="evidence" value="ECO:0007669"/>
    <property type="project" value="InterPro"/>
</dbReference>
<sequence>MDHRAGEMAVFVATADSGSFSAAGRKLGLTPSAVSKLVARIEDRLGTSLLLRSTRALQLTPEGALYLERARRILAEIDDAESLVTTGNVVPRGLLRVNTSVAFGEVHLLPLVPRFLALYPQVELDVSLTDTVIDLMDQRTDVAIRTGPLRDSTLKARKLLESRRVIVASPGYLKAHGLPRRPEDLSQHNCLRFNFRRPTDEWPFRDPASGEAYALPVSGNVHGNSGVMLRQLVLEGVGLARLGGYHVQPDIASGRLVAVLERYSAGDIELIHAVHIGHEHLATRVRTFIDFLVESLKGRAVR</sequence>
<dbReference type="STRING" id="1297742.A176_002772"/>
<dbReference type="GO" id="GO:0043565">
    <property type="term" value="F:sequence-specific DNA binding"/>
    <property type="evidence" value="ECO:0007669"/>
    <property type="project" value="TreeGrafter"/>
</dbReference>
<evidence type="ECO:0000256" key="2">
    <source>
        <dbReference type="ARBA" id="ARBA00023015"/>
    </source>
</evidence>
<dbReference type="PATRIC" id="fig|1297742.4.peg.2798"/>
<evidence type="ECO:0000259" key="5">
    <source>
        <dbReference type="PROSITE" id="PS50931"/>
    </source>
</evidence>
<comment type="similarity">
    <text evidence="1">Belongs to the LysR transcriptional regulatory family.</text>
</comment>
<dbReference type="Pfam" id="PF00126">
    <property type="entry name" value="HTH_1"/>
    <property type="match status" value="1"/>
</dbReference>
<organism evidence="6 7">
    <name type="scientific">Pseudomyxococcus hansupus</name>
    <dbReference type="NCBI Taxonomy" id="1297742"/>
    <lineage>
        <taxon>Bacteria</taxon>
        <taxon>Pseudomonadati</taxon>
        <taxon>Myxococcota</taxon>
        <taxon>Myxococcia</taxon>
        <taxon>Myxococcales</taxon>
        <taxon>Cystobacterineae</taxon>
        <taxon>Myxococcaceae</taxon>
        <taxon>Pseudomyxococcus</taxon>
    </lineage>
</organism>
<dbReference type="InterPro" id="IPR005119">
    <property type="entry name" value="LysR_subst-bd"/>
</dbReference>
<dbReference type="RefSeq" id="WP_002636580.1">
    <property type="nucleotide sequence ID" value="NZ_CP012109.1"/>
</dbReference>
<dbReference type="eggNOG" id="COG0583">
    <property type="taxonomic scope" value="Bacteria"/>
</dbReference>
<dbReference type="InterPro" id="IPR058163">
    <property type="entry name" value="LysR-type_TF_proteobact-type"/>
</dbReference>
<evidence type="ECO:0000256" key="1">
    <source>
        <dbReference type="ARBA" id="ARBA00009437"/>
    </source>
</evidence>
<dbReference type="SUPFAM" id="SSF53850">
    <property type="entry name" value="Periplasmic binding protein-like II"/>
    <property type="match status" value="1"/>
</dbReference>
<reference evidence="6 7" key="1">
    <citation type="journal article" date="2016" name="PLoS ONE">
        <title>Complete Genome Sequence and Comparative Genomics of a Novel Myxobacterium Myxococcus hansupus.</title>
        <authorList>
            <person name="Sharma G."/>
            <person name="Narwani T."/>
            <person name="Subramanian S."/>
        </authorList>
    </citation>
    <scope>NUCLEOTIDE SEQUENCE [LARGE SCALE GENOMIC DNA]</scope>
    <source>
        <strain evidence="7">mixupus</strain>
    </source>
</reference>
<dbReference type="OrthoDB" id="5416547at2"/>
<protein>
    <submittedName>
        <fullName evidence="6">Transcriptional regulator, LysR family</fullName>
    </submittedName>
</protein>
<dbReference type="InterPro" id="IPR036388">
    <property type="entry name" value="WH-like_DNA-bd_sf"/>
</dbReference>
<keyword evidence="4" id="KW-0804">Transcription</keyword>
<proteinExistence type="inferred from homology"/>
<dbReference type="PROSITE" id="PS50931">
    <property type="entry name" value="HTH_LYSR"/>
    <property type="match status" value="1"/>
</dbReference>
<dbReference type="InterPro" id="IPR036390">
    <property type="entry name" value="WH_DNA-bd_sf"/>
</dbReference>
<dbReference type="PANTHER" id="PTHR30537:SF71">
    <property type="entry name" value="TRANSCRIPTIONAL REGULATORY PROTEIN"/>
    <property type="match status" value="1"/>
</dbReference>
<gene>
    <name evidence="6" type="ORF">A176_002772</name>
</gene>
<dbReference type="Gene3D" id="1.10.10.10">
    <property type="entry name" value="Winged helix-like DNA-binding domain superfamily/Winged helix DNA-binding domain"/>
    <property type="match status" value="1"/>
</dbReference>
<dbReference type="Proteomes" id="UP000009026">
    <property type="component" value="Chromosome"/>
</dbReference>
<dbReference type="FunFam" id="1.10.10.10:FF:000001">
    <property type="entry name" value="LysR family transcriptional regulator"/>
    <property type="match status" value="1"/>
</dbReference>
<evidence type="ECO:0000256" key="4">
    <source>
        <dbReference type="ARBA" id="ARBA00023163"/>
    </source>
</evidence>
<keyword evidence="2" id="KW-0805">Transcription regulation</keyword>
<dbReference type="AlphaFoldDB" id="A0A0H4WWX9"/>
<accession>A0A0H4WWX9</accession>
<dbReference type="InterPro" id="IPR000847">
    <property type="entry name" value="LysR_HTH_N"/>
</dbReference>
<keyword evidence="3" id="KW-0238">DNA-binding</keyword>
<dbReference type="Gene3D" id="3.40.190.290">
    <property type="match status" value="1"/>
</dbReference>
<dbReference type="Pfam" id="PF03466">
    <property type="entry name" value="LysR_substrate"/>
    <property type="match status" value="1"/>
</dbReference>
<evidence type="ECO:0000256" key="3">
    <source>
        <dbReference type="ARBA" id="ARBA00023125"/>
    </source>
</evidence>